<sequence length="40" mass="4375">MAKNVQNLNKTLYDLPNGQLHDDLPFSSLPSESSPSLSDT</sequence>
<feature type="compositionally biased region" description="Polar residues" evidence="1">
    <location>
        <begin position="1"/>
        <end position="10"/>
    </location>
</feature>
<proteinExistence type="predicted"/>
<reference evidence="2 3" key="2">
    <citation type="journal article" date="2010" name="Nucleic Acids Res.">
        <title>BeetleBase in 2010: revisions to provide comprehensive genomic information for Tribolium castaneum.</title>
        <authorList>
            <person name="Kim H.S."/>
            <person name="Murphy T."/>
            <person name="Xia J."/>
            <person name="Caragea D."/>
            <person name="Park Y."/>
            <person name="Beeman R.W."/>
            <person name="Lorenzen M.D."/>
            <person name="Butcher S."/>
            <person name="Manak J.R."/>
            <person name="Brown S.J."/>
        </authorList>
    </citation>
    <scope>GENOME REANNOTATION</scope>
    <source>
        <strain evidence="2 3">Georgia GA2</strain>
    </source>
</reference>
<feature type="compositionally biased region" description="Low complexity" evidence="1">
    <location>
        <begin position="25"/>
        <end position="40"/>
    </location>
</feature>
<dbReference type="EMBL" id="KQ971348">
    <property type="protein sequence ID" value="KYB26946.1"/>
    <property type="molecule type" value="Genomic_DNA"/>
</dbReference>
<reference evidence="2 3" key="1">
    <citation type="journal article" date="2008" name="Nature">
        <title>The genome of the model beetle and pest Tribolium castaneum.</title>
        <authorList>
            <consortium name="Tribolium Genome Sequencing Consortium"/>
            <person name="Richards S."/>
            <person name="Gibbs R.A."/>
            <person name="Weinstock G.M."/>
            <person name="Brown S.J."/>
            <person name="Denell R."/>
            <person name="Beeman R.W."/>
            <person name="Gibbs R."/>
            <person name="Beeman R.W."/>
            <person name="Brown S.J."/>
            <person name="Bucher G."/>
            <person name="Friedrich M."/>
            <person name="Grimmelikhuijzen C.J."/>
            <person name="Klingler M."/>
            <person name="Lorenzen M."/>
            <person name="Richards S."/>
            <person name="Roth S."/>
            <person name="Schroder R."/>
            <person name="Tautz D."/>
            <person name="Zdobnov E.M."/>
            <person name="Muzny D."/>
            <person name="Gibbs R.A."/>
            <person name="Weinstock G.M."/>
            <person name="Attaway T."/>
            <person name="Bell S."/>
            <person name="Buhay C.J."/>
            <person name="Chandrabose M.N."/>
            <person name="Chavez D."/>
            <person name="Clerk-Blankenburg K.P."/>
            <person name="Cree A."/>
            <person name="Dao M."/>
            <person name="Davis C."/>
            <person name="Chacko J."/>
            <person name="Dinh H."/>
            <person name="Dugan-Rocha S."/>
            <person name="Fowler G."/>
            <person name="Garner T.T."/>
            <person name="Garnes J."/>
            <person name="Gnirke A."/>
            <person name="Hawes A."/>
            <person name="Hernandez J."/>
            <person name="Hines S."/>
            <person name="Holder M."/>
            <person name="Hume J."/>
            <person name="Jhangiani S.N."/>
            <person name="Joshi V."/>
            <person name="Khan Z.M."/>
            <person name="Jackson L."/>
            <person name="Kovar C."/>
            <person name="Kowis A."/>
            <person name="Lee S."/>
            <person name="Lewis L.R."/>
            <person name="Margolis J."/>
            <person name="Morgan M."/>
            <person name="Nazareth L.V."/>
            <person name="Nguyen N."/>
            <person name="Okwuonu G."/>
            <person name="Parker D."/>
            <person name="Richards S."/>
            <person name="Ruiz S.J."/>
            <person name="Santibanez J."/>
            <person name="Savard J."/>
            <person name="Scherer S.E."/>
            <person name="Schneider B."/>
            <person name="Sodergren E."/>
            <person name="Tautz D."/>
            <person name="Vattahil S."/>
            <person name="Villasana D."/>
            <person name="White C.S."/>
            <person name="Wright R."/>
            <person name="Park Y."/>
            <person name="Beeman R.W."/>
            <person name="Lord J."/>
            <person name="Oppert B."/>
            <person name="Lorenzen M."/>
            <person name="Brown S."/>
            <person name="Wang L."/>
            <person name="Savard J."/>
            <person name="Tautz D."/>
            <person name="Richards S."/>
            <person name="Weinstock G."/>
            <person name="Gibbs R.A."/>
            <person name="Liu Y."/>
            <person name="Worley K."/>
            <person name="Weinstock G."/>
            <person name="Elsik C.G."/>
            <person name="Reese J.T."/>
            <person name="Elhaik E."/>
            <person name="Landan G."/>
            <person name="Graur D."/>
            <person name="Arensburger P."/>
            <person name="Atkinson P."/>
            <person name="Beeman R.W."/>
            <person name="Beidler J."/>
            <person name="Brown S.J."/>
            <person name="Demuth J.P."/>
            <person name="Drury D.W."/>
            <person name="Du Y.Z."/>
            <person name="Fujiwara H."/>
            <person name="Lorenzen M."/>
            <person name="Maselli V."/>
            <person name="Osanai M."/>
            <person name="Park Y."/>
            <person name="Robertson H.M."/>
            <person name="Tu Z."/>
            <person name="Wang J.J."/>
            <person name="Wang S."/>
            <person name="Richards S."/>
            <person name="Song H."/>
            <person name="Zhang L."/>
            <person name="Sodergren E."/>
            <person name="Werner D."/>
            <person name="Stanke M."/>
            <person name="Morgenstern B."/>
            <person name="Solovyev V."/>
            <person name="Kosarev P."/>
            <person name="Brown G."/>
            <person name="Chen H.C."/>
            <person name="Ermolaeva O."/>
            <person name="Hlavina W."/>
            <person name="Kapustin Y."/>
            <person name="Kiryutin B."/>
            <person name="Kitts P."/>
            <person name="Maglott D."/>
            <person name="Pruitt K."/>
            <person name="Sapojnikov V."/>
            <person name="Souvorov A."/>
            <person name="Mackey A.J."/>
            <person name="Waterhouse R.M."/>
            <person name="Wyder S."/>
            <person name="Zdobnov E.M."/>
            <person name="Zdobnov E.M."/>
            <person name="Wyder S."/>
            <person name="Kriventseva E.V."/>
            <person name="Kadowaki T."/>
            <person name="Bork P."/>
            <person name="Aranda M."/>
            <person name="Bao R."/>
            <person name="Beermann A."/>
            <person name="Berns N."/>
            <person name="Bolognesi R."/>
            <person name="Bonneton F."/>
            <person name="Bopp D."/>
            <person name="Brown S.J."/>
            <person name="Bucher G."/>
            <person name="Butts T."/>
            <person name="Chaumot A."/>
            <person name="Denell R.E."/>
            <person name="Ferrier D.E."/>
            <person name="Friedrich M."/>
            <person name="Gordon C.M."/>
            <person name="Jindra M."/>
            <person name="Klingler M."/>
            <person name="Lan Q."/>
            <person name="Lattorff H.M."/>
            <person name="Laudet V."/>
            <person name="von Levetsow C."/>
            <person name="Liu Z."/>
            <person name="Lutz R."/>
            <person name="Lynch J.A."/>
            <person name="da Fonseca R.N."/>
            <person name="Posnien N."/>
            <person name="Reuter R."/>
            <person name="Roth S."/>
            <person name="Savard J."/>
            <person name="Schinko J.B."/>
            <person name="Schmitt C."/>
            <person name="Schoppmeier M."/>
            <person name="Schroder R."/>
            <person name="Shippy T.D."/>
            <person name="Simonnet F."/>
            <person name="Marques-Souza H."/>
            <person name="Tautz D."/>
            <person name="Tomoyasu Y."/>
            <person name="Trauner J."/>
            <person name="Van der Zee M."/>
            <person name="Vervoort M."/>
            <person name="Wittkopp N."/>
            <person name="Wimmer E.A."/>
            <person name="Yang X."/>
            <person name="Jones A.K."/>
            <person name="Sattelle D.B."/>
            <person name="Ebert P.R."/>
            <person name="Nelson D."/>
            <person name="Scott J.G."/>
            <person name="Beeman R.W."/>
            <person name="Muthukrishnan S."/>
            <person name="Kramer K.J."/>
            <person name="Arakane Y."/>
            <person name="Beeman R.W."/>
            <person name="Zhu Q."/>
            <person name="Hogenkamp D."/>
            <person name="Dixit R."/>
            <person name="Oppert B."/>
            <person name="Jiang H."/>
            <person name="Zou Z."/>
            <person name="Marshall J."/>
            <person name="Elpidina E."/>
            <person name="Vinokurov K."/>
            <person name="Oppert C."/>
            <person name="Zou Z."/>
            <person name="Evans J."/>
            <person name="Lu Z."/>
            <person name="Zhao P."/>
            <person name="Sumathipala N."/>
            <person name="Altincicek B."/>
            <person name="Vilcinskas A."/>
            <person name="Williams M."/>
            <person name="Hultmark D."/>
            <person name="Hetru C."/>
            <person name="Jiang H."/>
            <person name="Grimmelikhuijzen C.J."/>
            <person name="Hauser F."/>
            <person name="Cazzamali G."/>
            <person name="Williamson M."/>
            <person name="Park Y."/>
            <person name="Li B."/>
            <person name="Tanaka Y."/>
            <person name="Predel R."/>
            <person name="Neupert S."/>
            <person name="Schachtner J."/>
            <person name="Verleyen P."/>
            <person name="Raible F."/>
            <person name="Bork P."/>
            <person name="Friedrich M."/>
            <person name="Walden K.K."/>
            <person name="Robertson H.M."/>
            <person name="Angeli S."/>
            <person name="Foret S."/>
            <person name="Bucher G."/>
            <person name="Schuetz S."/>
            <person name="Maleszka R."/>
            <person name="Wimmer E.A."/>
            <person name="Beeman R.W."/>
            <person name="Lorenzen M."/>
            <person name="Tomoyasu Y."/>
            <person name="Miller S.C."/>
            <person name="Grossmann D."/>
            <person name="Bucher G."/>
        </authorList>
    </citation>
    <scope>NUCLEOTIDE SEQUENCE [LARGE SCALE GENOMIC DNA]</scope>
    <source>
        <strain evidence="2 3">Georgia GA2</strain>
    </source>
</reference>
<dbReference type="Proteomes" id="UP000007266">
    <property type="component" value="Linkage group 6"/>
</dbReference>
<name>A0A139WGB9_TRICA</name>
<dbReference type="AlphaFoldDB" id="A0A139WGB9"/>
<evidence type="ECO:0000313" key="2">
    <source>
        <dbReference type="EMBL" id="KYB26946.1"/>
    </source>
</evidence>
<organism evidence="2 3">
    <name type="scientific">Tribolium castaneum</name>
    <name type="common">Red flour beetle</name>
    <dbReference type="NCBI Taxonomy" id="7070"/>
    <lineage>
        <taxon>Eukaryota</taxon>
        <taxon>Metazoa</taxon>
        <taxon>Ecdysozoa</taxon>
        <taxon>Arthropoda</taxon>
        <taxon>Hexapoda</taxon>
        <taxon>Insecta</taxon>
        <taxon>Pterygota</taxon>
        <taxon>Neoptera</taxon>
        <taxon>Endopterygota</taxon>
        <taxon>Coleoptera</taxon>
        <taxon>Polyphaga</taxon>
        <taxon>Cucujiformia</taxon>
        <taxon>Tenebrionidae</taxon>
        <taxon>Tenebrionidae incertae sedis</taxon>
        <taxon>Tribolium</taxon>
    </lineage>
</organism>
<protein>
    <submittedName>
        <fullName evidence="2">Uncharacterized protein</fullName>
    </submittedName>
</protein>
<gene>
    <name evidence="2" type="primary">AUGUSTUS-3.0.2_33473</name>
    <name evidence="2" type="ORF">TcasGA2_TC033473</name>
</gene>
<evidence type="ECO:0000256" key="1">
    <source>
        <dbReference type="SAM" id="MobiDB-lite"/>
    </source>
</evidence>
<evidence type="ECO:0000313" key="3">
    <source>
        <dbReference type="Proteomes" id="UP000007266"/>
    </source>
</evidence>
<keyword evidence="3" id="KW-1185">Reference proteome</keyword>
<accession>A0A139WGB9</accession>
<dbReference type="InParanoid" id="A0A139WGB9"/>
<feature type="region of interest" description="Disordered" evidence="1">
    <location>
        <begin position="1"/>
        <end position="40"/>
    </location>
</feature>